<accession>A0A6J4VJW4</accession>
<evidence type="ECO:0000313" key="2">
    <source>
        <dbReference type="EMBL" id="CAA9575679.1"/>
    </source>
</evidence>
<feature type="region of interest" description="Disordered" evidence="1">
    <location>
        <begin position="1"/>
        <end position="30"/>
    </location>
</feature>
<name>A0A6J4VJW4_9BACT</name>
<feature type="region of interest" description="Disordered" evidence="1">
    <location>
        <begin position="202"/>
        <end position="256"/>
    </location>
</feature>
<feature type="non-terminal residue" evidence="2">
    <location>
        <position position="1"/>
    </location>
</feature>
<sequence length="323" mass="35216">GSAGKRAGGAGASRAGAGGDRAAPAFRPSRAEAERLVGARLRPAVPRRLRSVSDLAGHPRLPDELVQLELDRQRHRRVHGSRQLPRGPDRPELLVLPWQHGALHGVEHAPAGRDPVVPRAAREPGAARAVVLPSGLFRPLLAAGLGRDADLELDLPAGIRPDQQLPDPDRAERSQLAARCRRRDDLRRHRHRLVDARLQLRPLPGRAAGNPARCLRGGRPRRRDRLRAGPLDHDPAPGADDGADRGPPDPRLAQGLRPDLLADGRRAQLLDPADHPVRLRARLHDLPGRLRLGDVVRLLPLDPRHLARPVRVDSAAKGGRPWL</sequence>
<proteinExistence type="predicted"/>
<feature type="compositionally biased region" description="Basic and acidic residues" evidence="1">
    <location>
        <begin position="226"/>
        <end position="235"/>
    </location>
</feature>
<evidence type="ECO:0000256" key="1">
    <source>
        <dbReference type="SAM" id="MobiDB-lite"/>
    </source>
</evidence>
<reference evidence="2" key="1">
    <citation type="submission" date="2020-02" db="EMBL/GenBank/DDBJ databases">
        <authorList>
            <person name="Meier V. D."/>
        </authorList>
    </citation>
    <scope>NUCLEOTIDE SEQUENCE</scope>
    <source>
        <strain evidence="2">AVDCRST_MAG59</strain>
    </source>
</reference>
<feature type="compositionally biased region" description="Basic residues" evidence="1">
    <location>
        <begin position="216"/>
        <end position="225"/>
    </location>
</feature>
<gene>
    <name evidence="2" type="ORF">AVDCRST_MAG59-4012</name>
</gene>
<feature type="region of interest" description="Disordered" evidence="1">
    <location>
        <begin position="158"/>
        <end position="183"/>
    </location>
</feature>
<organism evidence="2">
    <name type="scientific">uncultured Thermomicrobiales bacterium</name>
    <dbReference type="NCBI Taxonomy" id="1645740"/>
    <lineage>
        <taxon>Bacteria</taxon>
        <taxon>Pseudomonadati</taxon>
        <taxon>Thermomicrobiota</taxon>
        <taxon>Thermomicrobia</taxon>
        <taxon>Thermomicrobiales</taxon>
        <taxon>environmental samples</taxon>
    </lineage>
</organism>
<dbReference type="EMBL" id="CADCWF010000299">
    <property type="protein sequence ID" value="CAA9575679.1"/>
    <property type="molecule type" value="Genomic_DNA"/>
</dbReference>
<protein>
    <submittedName>
        <fullName evidence="2">ABC transporter, permease protein 1 (Cluster 1, maltose/g3p/polyamine/iron)</fullName>
    </submittedName>
</protein>
<dbReference type="AlphaFoldDB" id="A0A6J4VJW4"/>
<feature type="non-terminal residue" evidence="2">
    <location>
        <position position="323"/>
    </location>
</feature>
<feature type="compositionally biased region" description="Gly residues" evidence="1">
    <location>
        <begin position="1"/>
        <end position="19"/>
    </location>
</feature>